<dbReference type="AlphaFoldDB" id="A0A1B0CNN9"/>
<protein>
    <submittedName>
        <fullName evidence="5">Uncharacterized protein</fullName>
    </submittedName>
</protein>
<reference evidence="5" key="1">
    <citation type="submission" date="2020-05" db="UniProtKB">
        <authorList>
            <consortium name="EnsemblMetazoa"/>
        </authorList>
    </citation>
    <scope>IDENTIFICATION</scope>
    <source>
        <strain evidence="5">Jacobina</strain>
    </source>
</reference>
<evidence type="ECO:0000313" key="6">
    <source>
        <dbReference type="Proteomes" id="UP000092461"/>
    </source>
</evidence>
<dbReference type="Pfam" id="PF02067">
    <property type="entry name" value="Metallothio_5"/>
    <property type="match status" value="1"/>
</dbReference>
<proteinExistence type="inferred from homology"/>
<dbReference type="EMBL" id="AJWK01020580">
    <property type="status" value="NOT_ANNOTATED_CDS"/>
    <property type="molecule type" value="Genomic_DNA"/>
</dbReference>
<dbReference type="EnsemblMetazoa" id="LLOJ006361-RA">
    <property type="protein sequence ID" value="LLOJ006361-PA"/>
    <property type="gene ID" value="LLOJ006361"/>
</dbReference>
<evidence type="ECO:0000256" key="1">
    <source>
        <dbReference type="ARBA" id="ARBA00009641"/>
    </source>
</evidence>
<keyword evidence="3" id="KW-0479">Metal-binding</keyword>
<accession>A0A1B0CNN9</accession>
<keyword evidence="6" id="KW-1185">Reference proteome</keyword>
<keyword evidence="2" id="KW-0104">Cadmium</keyword>
<dbReference type="PROSITE" id="PS51257">
    <property type="entry name" value="PROKAR_LIPOPROTEIN"/>
    <property type="match status" value="1"/>
</dbReference>
<dbReference type="VEuPathDB" id="VectorBase:LLOJ006361"/>
<dbReference type="VEuPathDB" id="VectorBase:LLONM1_008312"/>
<comment type="similarity">
    <text evidence="1">Belongs to the metallothionein superfamily. Type 5 family.</text>
</comment>
<evidence type="ECO:0000256" key="4">
    <source>
        <dbReference type="ARBA" id="ARBA00023008"/>
    </source>
</evidence>
<dbReference type="Proteomes" id="UP000092461">
    <property type="component" value="Unassembled WGS sequence"/>
</dbReference>
<evidence type="ECO:0000313" key="5">
    <source>
        <dbReference type="EnsemblMetazoa" id="LLOJ006361-PA"/>
    </source>
</evidence>
<evidence type="ECO:0000256" key="3">
    <source>
        <dbReference type="ARBA" id="ARBA00022723"/>
    </source>
</evidence>
<name>A0A1B0CNN9_LUTLO</name>
<sequence>MKTMCSRHQQPTTTMMDCKSAPLQQTLGACASIKGATGTSGNQLVARVELENTLNFICEQSVAKGSKKSAKMPCGGCGNDCKCTQEKCGASCKCDSNCQCAGKTKPQKTDQAK</sequence>
<evidence type="ECO:0000256" key="2">
    <source>
        <dbReference type="ARBA" id="ARBA00022539"/>
    </source>
</evidence>
<keyword evidence="4" id="KW-0186">Copper</keyword>
<dbReference type="GO" id="GO:0046872">
    <property type="term" value="F:metal ion binding"/>
    <property type="evidence" value="ECO:0007669"/>
    <property type="project" value="UniProtKB-KW"/>
</dbReference>
<dbReference type="InterPro" id="IPR000966">
    <property type="entry name" value="Metalthion_5"/>
</dbReference>
<organism evidence="5 6">
    <name type="scientific">Lutzomyia longipalpis</name>
    <name type="common">Sand fly</name>
    <dbReference type="NCBI Taxonomy" id="7200"/>
    <lineage>
        <taxon>Eukaryota</taxon>
        <taxon>Metazoa</taxon>
        <taxon>Ecdysozoa</taxon>
        <taxon>Arthropoda</taxon>
        <taxon>Hexapoda</taxon>
        <taxon>Insecta</taxon>
        <taxon>Pterygota</taxon>
        <taxon>Neoptera</taxon>
        <taxon>Endopterygota</taxon>
        <taxon>Diptera</taxon>
        <taxon>Nematocera</taxon>
        <taxon>Psychodoidea</taxon>
        <taxon>Psychodidae</taxon>
        <taxon>Lutzomyia</taxon>
        <taxon>Lutzomyia</taxon>
    </lineage>
</organism>